<dbReference type="InterPro" id="IPR000601">
    <property type="entry name" value="PKD_dom"/>
</dbReference>
<accession>A0A0V8RVJ3</accession>
<dbReference type="GO" id="GO:0048038">
    <property type="term" value="F:quinone binding"/>
    <property type="evidence" value="ECO:0007669"/>
    <property type="project" value="InterPro"/>
</dbReference>
<keyword evidence="3" id="KW-1185">Reference proteome</keyword>
<dbReference type="PANTHER" id="PTHR11993:SF10">
    <property type="entry name" value="NADH DEHYDROGENASE [UBIQUINONE] IRON-SULFUR PROTEIN 2, MITOCHONDRIAL"/>
    <property type="match status" value="1"/>
</dbReference>
<dbReference type="NCBIfam" id="NF004739">
    <property type="entry name" value="PRK06075.1"/>
    <property type="match status" value="1"/>
</dbReference>
<evidence type="ECO:0000313" key="3">
    <source>
        <dbReference type="Proteomes" id="UP000053352"/>
    </source>
</evidence>
<sequence length="402" mass="45542">MAAVELPGMMGRELGTREGYRVVELYIGPQHPASGHMRLIVYLDGDRVVRVDPDIGYVHRTMEKLSEVREYVRIISLLERMTIIDACNITLPYVEAVEKLLGVEPPPRARYLRTILCEVNRIASHLYGLGIGGIFLNHSTMYMWAFGDREVFVHLASLLTGTRLTHTYPIPGGVRLDLPQVFREEFEKAKRYMLRRLREYDKVFLNNPVIRGRLEGVGVLPRSRAVALGATGPNLRASGVRYDARLLGYAAYGELDFEPVVGSEGDALERIWVRLREIEASLELIERALRQLPEGPFMSERFIRQVPPAMRKWFERGRVKLPGGYVRLKAKPGEVVGRGEMGRGEVTYYLVSSGDTKPYRLRVVTPSARNVVLFDALARGHTLMDVPAIYASIDYFPPEADR</sequence>
<dbReference type="STRING" id="2309.CF15_04675"/>
<comment type="caution">
    <text evidence="2">The sequence shown here is derived from an EMBL/GenBank/DDBJ whole genome shotgun (WGS) entry which is preliminary data.</text>
</comment>
<dbReference type="Gene3D" id="1.10.645.10">
    <property type="entry name" value="Cytochrome-c3 Hydrogenase, chain B"/>
    <property type="match status" value="1"/>
</dbReference>
<dbReference type="SUPFAM" id="SSF56762">
    <property type="entry name" value="HydB/Nqo4-like"/>
    <property type="match status" value="1"/>
</dbReference>
<dbReference type="InterPro" id="IPR022885">
    <property type="entry name" value="NDH1_su_D/H"/>
</dbReference>
<dbReference type="AlphaFoldDB" id="A0A0V8RVJ3"/>
<dbReference type="GO" id="GO:0051287">
    <property type="term" value="F:NAD binding"/>
    <property type="evidence" value="ECO:0007669"/>
    <property type="project" value="InterPro"/>
</dbReference>
<evidence type="ECO:0000259" key="1">
    <source>
        <dbReference type="PROSITE" id="PS50093"/>
    </source>
</evidence>
<dbReference type="RefSeq" id="WP_058370755.1">
    <property type="nucleotide sequence ID" value="NZ_LNTB01000001.1"/>
</dbReference>
<organism evidence="2 3">
    <name type="scientific">Pyrodictium occultum</name>
    <dbReference type="NCBI Taxonomy" id="2309"/>
    <lineage>
        <taxon>Archaea</taxon>
        <taxon>Thermoproteota</taxon>
        <taxon>Thermoprotei</taxon>
        <taxon>Desulfurococcales</taxon>
        <taxon>Pyrodictiaceae</taxon>
        <taxon>Pyrodictium</taxon>
    </lineage>
</organism>
<dbReference type="EMBL" id="LNTB01000001">
    <property type="protein sequence ID" value="KSW12075.1"/>
    <property type="molecule type" value="Genomic_DNA"/>
</dbReference>
<proteinExistence type="predicted"/>
<reference evidence="2 3" key="1">
    <citation type="submission" date="2015-11" db="EMBL/GenBank/DDBJ databases">
        <title>Genome sequence of Pyrodictium occultum PL-19, a marine hyperthermophilic archaeon isolated from Volcano, Italy.</title>
        <authorList>
            <person name="Utturkar S."/>
            <person name="Huber H."/>
            <person name="Leptihn S."/>
            <person name="Brown S."/>
            <person name="Stetter K.O."/>
            <person name="Podar M."/>
        </authorList>
    </citation>
    <scope>NUCLEOTIDE SEQUENCE [LARGE SCALE GENOMIC DNA]</scope>
    <source>
        <strain evidence="2 3">PL-19</strain>
    </source>
</reference>
<dbReference type="Pfam" id="PF00346">
    <property type="entry name" value="Complex1_49kDa"/>
    <property type="match status" value="1"/>
</dbReference>
<name>A0A0V8RVJ3_PYROC</name>
<dbReference type="InterPro" id="IPR029014">
    <property type="entry name" value="NiFe-Hase_large"/>
</dbReference>
<protein>
    <submittedName>
        <fullName evidence="2">NADH dehydrogenase</fullName>
    </submittedName>
</protein>
<dbReference type="OrthoDB" id="43567at2157"/>
<evidence type="ECO:0000313" key="2">
    <source>
        <dbReference type="EMBL" id="KSW12075.1"/>
    </source>
</evidence>
<dbReference type="PANTHER" id="PTHR11993">
    <property type="entry name" value="NADH-UBIQUINONE OXIDOREDUCTASE 49 KDA SUBUNIT"/>
    <property type="match status" value="1"/>
</dbReference>
<dbReference type="GO" id="GO:0016651">
    <property type="term" value="F:oxidoreductase activity, acting on NAD(P)H"/>
    <property type="evidence" value="ECO:0007669"/>
    <property type="project" value="InterPro"/>
</dbReference>
<dbReference type="Proteomes" id="UP000053352">
    <property type="component" value="Unassembled WGS sequence"/>
</dbReference>
<gene>
    <name evidence="2" type="ORF">CF15_04675</name>
</gene>
<dbReference type="PROSITE" id="PS50093">
    <property type="entry name" value="PKD"/>
    <property type="match status" value="1"/>
</dbReference>
<feature type="domain" description="PKD" evidence="1">
    <location>
        <begin position="142"/>
        <end position="178"/>
    </location>
</feature>
<dbReference type="InterPro" id="IPR001135">
    <property type="entry name" value="NADH_Q_OxRdtase_suD"/>
</dbReference>